<dbReference type="Pfam" id="PF01547">
    <property type="entry name" value="SBP_bac_1"/>
    <property type="match status" value="1"/>
</dbReference>
<dbReference type="InterPro" id="IPR006059">
    <property type="entry name" value="SBP"/>
</dbReference>
<dbReference type="Gene3D" id="3.40.190.10">
    <property type="entry name" value="Periplasmic binding protein-like II"/>
    <property type="match status" value="2"/>
</dbReference>
<name>A0A344UQJ9_9ACTN</name>
<dbReference type="PANTHER" id="PTHR43649">
    <property type="entry name" value="ARABINOSE-BINDING PROTEIN-RELATED"/>
    <property type="match status" value="1"/>
</dbReference>
<reference evidence="2 3" key="1">
    <citation type="submission" date="2017-12" db="EMBL/GenBank/DDBJ databases">
        <title>The whole genome sequence of the Acidipropionibacterium virtanenii sp. nov. type strain JS278.</title>
        <authorList>
            <person name="Laine P."/>
            <person name="Deptula P."/>
            <person name="Varmanen P."/>
            <person name="Auvinen P."/>
        </authorList>
    </citation>
    <scope>NUCLEOTIDE SEQUENCE [LARGE SCALE GENOMIC DNA]</scope>
    <source>
        <strain evidence="2 3">JS278</strain>
    </source>
</reference>
<sequence>MNRRRFLAGAGAAGLGLLLGGCAQGSKTPPGTVAFFNDVPTWSPGFERTDAALKRRAGATLGPQSVPGTSSYQQVIQSQLQTRNPPDIHKWGSGFRMQDLARTGNLRELDDVWDTIMANGWASADTKAMFDYHGHSYGIPLVQGFYVLFYSVKVFKRLGLTRPTTWKEFIAACEALKKAGITPIGATQVNSFPVAYWMSPLAVAVDADWFDKVCHGKASFLDAPGRQMMEIWQEMIRKGWFTSPDVADNDFPAMVAKEQIGMYVNAAAWGSQALEATSLGKDGFDCFILPPVDGSAPKATIAETAGLLVPRRAPHLEETLKVANSWMAPDVQKQWASFLNGSTANPKVPWVNPQSQRIQKQVTDNDIKILNRYYEASPPALVDGNLQDLGGFMANPDDPVGVLESLQERADTEWKYWQKVTS</sequence>
<dbReference type="PANTHER" id="PTHR43649:SF14">
    <property type="entry name" value="BLR3389 PROTEIN"/>
    <property type="match status" value="1"/>
</dbReference>
<organism evidence="2 3">
    <name type="scientific">Acidipropionibacterium virtanenii</name>
    <dbReference type="NCBI Taxonomy" id="2057246"/>
    <lineage>
        <taxon>Bacteria</taxon>
        <taxon>Bacillati</taxon>
        <taxon>Actinomycetota</taxon>
        <taxon>Actinomycetes</taxon>
        <taxon>Propionibacteriales</taxon>
        <taxon>Propionibacteriaceae</taxon>
        <taxon>Acidipropionibacterium</taxon>
    </lineage>
</organism>
<dbReference type="PROSITE" id="PS51257">
    <property type="entry name" value="PROKAR_LIPOPROTEIN"/>
    <property type="match status" value="1"/>
</dbReference>
<dbReference type="InterPro" id="IPR006311">
    <property type="entry name" value="TAT_signal"/>
</dbReference>
<protein>
    <recommendedName>
        <fullName evidence="4">Multiple sugar-binding protein</fullName>
    </recommendedName>
</protein>
<dbReference type="SUPFAM" id="SSF53850">
    <property type="entry name" value="Periplasmic binding protein-like II"/>
    <property type="match status" value="1"/>
</dbReference>
<evidence type="ECO:0000313" key="3">
    <source>
        <dbReference type="Proteomes" id="UP000251995"/>
    </source>
</evidence>
<dbReference type="Proteomes" id="UP000251995">
    <property type="component" value="Chromosome"/>
</dbReference>
<keyword evidence="1" id="KW-0732">Signal</keyword>
<proteinExistence type="predicted"/>
<feature type="signal peptide" evidence="1">
    <location>
        <begin position="1"/>
        <end position="23"/>
    </location>
</feature>
<evidence type="ECO:0000256" key="1">
    <source>
        <dbReference type="SAM" id="SignalP"/>
    </source>
</evidence>
<dbReference type="PROSITE" id="PS51318">
    <property type="entry name" value="TAT"/>
    <property type="match status" value="1"/>
</dbReference>
<dbReference type="InterPro" id="IPR050490">
    <property type="entry name" value="Bact_solute-bd_prot1"/>
</dbReference>
<gene>
    <name evidence="2" type="ORF">JS278_00350</name>
</gene>
<evidence type="ECO:0000313" key="2">
    <source>
        <dbReference type="EMBL" id="AXE37547.1"/>
    </source>
</evidence>
<accession>A0A344UQJ9</accession>
<dbReference type="EMBL" id="CP025198">
    <property type="protein sequence ID" value="AXE37547.1"/>
    <property type="molecule type" value="Genomic_DNA"/>
</dbReference>
<dbReference type="RefSeq" id="WP_181833797.1">
    <property type="nucleotide sequence ID" value="NZ_CP025198.1"/>
</dbReference>
<evidence type="ECO:0008006" key="4">
    <source>
        <dbReference type="Google" id="ProtNLM"/>
    </source>
</evidence>
<keyword evidence="3" id="KW-1185">Reference proteome</keyword>
<dbReference type="AlphaFoldDB" id="A0A344UQJ9"/>
<feature type="chain" id="PRO_5039145794" description="Multiple sugar-binding protein" evidence="1">
    <location>
        <begin position="24"/>
        <end position="422"/>
    </location>
</feature>
<dbReference type="KEGG" id="acij:JS278_00350"/>